<name>A0ABR0YBR9_HUSHU</name>
<dbReference type="PANTHER" id="PTHR14096:SF28">
    <property type="entry name" value="APOLIPOPROTEIN L, 1-RELATED"/>
    <property type="match status" value="1"/>
</dbReference>
<keyword evidence="2" id="KW-0472">Membrane</keyword>
<protein>
    <submittedName>
        <fullName evidence="3">Apolipoprotein L6-like isoform X1</fullName>
    </submittedName>
</protein>
<keyword evidence="4" id="KW-1185">Reference proteome</keyword>
<organism evidence="3 4">
    <name type="scientific">Huso huso</name>
    <name type="common">Beluga</name>
    <name type="synonym">Acipenser huso</name>
    <dbReference type="NCBI Taxonomy" id="61971"/>
    <lineage>
        <taxon>Eukaryota</taxon>
        <taxon>Metazoa</taxon>
        <taxon>Chordata</taxon>
        <taxon>Craniata</taxon>
        <taxon>Vertebrata</taxon>
        <taxon>Euteleostomi</taxon>
        <taxon>Actinopterygii</taxon>
        <taxon>Chondrostei</taxon>
        <taxon>Acipenseriformes</taxon>
        <taxon>Acipenseridae</taxon>
        <taxon>Huso</taxon>
    </lineage>
</organism>
<feature type="transmembrane region" description="Helical" evidence="2">
    <location>
        <begin position="260"/>
        <end position="281"/>
    </location>
</feature>
<sequence length="328" mass="36139">LIENNREVLLKINYEKSKLKCRKEFDILKKKHIGPLTDYTGKEAFEKMGRQVNQLMEAYNLLTGEKHSTELNSSYLIIAECGTSHMKATISFIEQQYAERKGIIQDFVGDLKKIADVMDKLQLDTNIANVAGSSAAVAGSILTITGLALLPFTFGVSAILTGVGVGVGVAGGVTTVTADICRNVKNKNLNSDVKETHEKIMQDLNYIAELLKYVCDQLSQQKEAGDSNWMDNVFRLFALGNFVGVLDDIVRVGVRVAVNVARVAGIVVAALTIVLDAYAIIKKSIEIHKGCKTERGKEIRDLAQSIEEELTKVEAFIAQMKKQKKDIK</sequence>
<accession>A0ABR0YBR9</accession>
<comment type="caution">
    <text evidence="3">The sequence shown here is derived from an EMBL/GenBank/DDBJ whole genome shotgun (WGS) entry which is preliminary data.</text>
</comment>
<feature type="transmembrane region" description="Helical" evidence="2">
    <location>
        <begin position="156"/>
        <end position="178"/>
    </location>
</feature>
<evidence type="ECO:0000256" key="1">
    <source>
        <dbReference type="ARBA" id="ARBA00010090"/>
    </source>
</evidence>
<reference evidence="3 4" key="1">
    <citation type="submission" date="2021-05" db="EMBL/GenBank/DDBJ databases">
        <authorList>
            <person name="Zahm M."/>
            <person name="Klopp C."/>
            <person name="Cabau C."/>
            <person name="Kuhl H."/>
            <person name="Suciu R."/>
            <person name="Ciorpac M."/>
            <person name="Holostenco D."/>
            <person name="Gessner J."/>
            <person name="Wuertz S."/>
            <person name="Hohne C."/>
            <person name="Stock M."/>
            <person name="Gislard M."/>
            <person name="Lluch J."/>
            <person name="Milhes M."/>
            <person name="Lampietro C."/>
            <person name="Lopez Roques C."/>
            <person name="Donnadieu C."/>
            <person name="Du K."/>
            <person name="Schartl M."/>
            <person name="Guiguen Y."/>
        </authorList>
    </citation>
    <scope>NUCLEOTIDE SEQUENCE [LARGE SCALE GENOMIC DNA]</scope>
    <source>
        <strain evidence="3">Hh-F2</strain>
        <tissue evidence="3">Blood</tissue>
    </source>
</reference>
<feature type="non-terminal residue" evidence="3">
    <location>
        <position position="1"/>
    </location>
</feature>
<comment type="similarity">
    <text evidence="1">Belongs to the apolipoprotein L family.</text>
</comment>
<evidence type="ECO:0000256" key="2">
    <source>
        <dbReference type="SAM" id="Phobius"/>
    </source>
</evidence>
<proteinExistence type="inferred from homology"/>
<dbReference type="PANTHER" id="PTHR14096">
    <property type="entry name" value="APOLIPOPROTEIN L"/>
    <property type="match status" value="1"/>
</dbReference>
<evidence type="ECO:0000313" key="4">
    <source>
        <dbReference type="Proteomes" id="UP001369086"/>
    </source>
</evidence>
<dbReference type="EMBL" id="JAHFZB010000037">
    <property type="protein sequence ID" value="KAK6469953.1"/>
    <property type="molecule type" value="Genomic_DNA"/>
</dbReference>
<keyword evidence="2" id="KW-1133">Transmembrane helix</keyword>
<feature type="transmembrane region" description="Helical" evidence="2">
    <location>
        <begin position="127"/>
        <end position="150"/>
    </location>
</feature>
<dbReference type="Proteomes" id="UP001369086">
    <property type="component" value="Unassembled WGS sequence"/>
</dbReference>
<gene>
    <name evidence="3" type="ORF">HHUSO_G31527</name>
</gene>
<dbReference type="InterPro" id="IPR008405">
    <property type="entry name" value="ApoL"/>
</dbReference>
<dbReference type="Pfam" id="PF05461">
    <property type="entry name" value="ApoL"/>
    <property type="match status" value="2"/>
</dbReference>
<evidence type="ECO:0000313" key="3">
    <source>
        <dbReference type="EMBL" id="KAK6469953.1"/>
    </source>
</evidence>
<keyword evidence="2" id="KW-0812">Transmembrane</keyword>